<proteinExistence type="predicted"/>
<dbReference type="RefSeq" id="WP_048176815.1">
    <property type="nucleotide sequence ID" value="NZ_CP008746.1"/>
</dbReference>
<evidence type="ECO:0008006" key="3">
    <source>
        <dbReference type="Google" id="ProtNLM"/>
    </source>
</evidence>
<dbReference type="PATRIC" id="fig|796385.3.peg.2802"/>
<dbReference type="Proteomes" id="UP000035331">
    <property type="component" value="Chromosome"/>
</dbReference>
<name>A0A0G3CHA6_METBA</name>
<dbReference type="EMBL" id="CP008746">
    <property type="protein sequence ID" value="AKJ39293.1"/>
    <property type="molecule type" value="Genomic_DNA"/>
</dbReference>
<dbReference type="AlphaFoldDB" id="A0A0G3CHA6"/>
<gene>
    <name evidence="1" type="ORF">MCM1_2276</name>
</gene>
<dbReference type="GeneID" id="24885986"/>
<reference evidence="2" key="1">
    <citation type="submission" date="2014-06" db="EMBL/GenBank/DDBJ databases">
        <title>The complete genome sequence of Methanosarcina barkeri CM1.</title>
        <authorList>
            <consortium name="Pastoral Greenhouse Gas Research Consortium"/>
            <person name="Lambie S.C."/>
            <person name="Leahy S.C."/>
            <person name="Kelly W.J."/>
            <person name="Li D."/>
            <person name="Reilly K."/>
            <person name="Attwood G.T."/>
            <person name="Altermann E."/>
        </authorList>
    </citation>
    <scope>NUCLEOTIDE SEQUENCE [LARGE SCALE GENOMIC DNA]</scope>
    <source>
        <strain evidence="2">CM1</strain>
    </source>
</reference>
<organism evidence="1 2">
    <name type="scientific">Methanosarcina barkeri CM1</name>
    <dbReference type="NCBI Taxonomy" id="796385"/>
    <lineage>
        <taxon>Archaea</taxon>
        <taxon>Methanobacteriati</taxon>
        <taxon>Methanobacteriota</taxon>
        <taxon>Stenosarchaea group</taxon>
        <taxon>Methanomicrobia</taxon>
        <taxon>Methanosarcinales</taxon>
        <taxon>Methanosarcinaceae</taxon>
        <taxon>Methanosarcina</taxon>
    </lineage>
</organism>
<evidence type="ECO:0000313" key="2">
    <source>
        <dbReference type="Proteomes" id="UP000035331"/>
    </source>
</evidence>
<reference evidence="1 2" key="2">
    <citation type="journal article" date="2015" name="Stand. Genomic Sci.">
        <title>The complete genome sequence of the rumen methanogen Methanosarcina barkeri CM1.</title>
        <authorList>
            <person name="Lambie S.C."/>
            <person name="Kelly W.J."/>
            <person name="Leahy S.C."/>
            <person name="Li D."/>
            <person name="Reilly K."/>
            <person name="McAllister T.A."/>
            <person name="Valle E.R."/>
            <person name="Attwood G.T."/>
            <person name="Altermann E."/>
        </authorList>
    </citation>
    <scope>NUCLEOTIDE SEQUENCE [LARGE SCALE GENOMIC DNA]</scope>
    <source>
        <strain evidence="1 2">CM1</strain>
    </source>
</reference>
<accession>A0A0G3CHA6</accession>
<protein>
    <recommendedName>
        <fullName evidence="3">DUF4935 domain-containing protein</fullName>
    </recommendedName>
</protein>
<evidence type="ECO:0000313" key="1">
    <source>
        <dbReference type="EMBL" id="AKJ39293.1"/>
    </source>
</evidence>
<sequence length="218" mass="25791">MKLFLDTNVLLGYTFKIDDWNSQSLHVIDSEFEKYSSYNVKREFEKKYRDKVQIANSELDEIFIKIRRKSNIDTKKVISILNKHYLQPSITYLWEADLSTRDRDALLSKLREIKRGCDFELIKNKSTIQRCITFVDRGEKRYDEIYQKLIENGLMWANFSDGYIVIDAHHVGLTITEGNLYLVTGDKQDIVNRKESIVEFTSIHDIIYLGDFHIYLEV</sequence>